<dbReference type="SUPFAM" id="SSF55729">
    <property type="entry name" value="Acyl-CoA N-acyltransferases (Nat)"/>
    <property type="match status" value="1"/>
</dbReference>
<accession>A0A4Q8AB75</accession>
<dbReference type="PANTHER" id="PTHR43792">
    <property type="entry name" value="GNAT FAMILY, PUTATIVE (AFU_ORTHOLOGUE AFUA_3G00765)-RELATED-RELATED"/>
    <property type="match status" value="1"/>
</dbReference>
<gene>
    <name evidence="5" type="ORF">EV380_0452</name>
</gene>
<keyword evidence="1 5" id="KW-0808">Transferase</keyword>
<dbReference type="PANTHER" id="PTHR43792:SF8">
    <property type="entry name" value="[RIBOSOMAL PROTEIN US5]-ALANINE N-ACETYLTRANSFERASE"/>
    <property type="match status" value="1"/>
</dbReference>
<dbReference type="InterPro" id="IPR016181">
    <property type="entry name" value="Acyl_CoA_acyltransferase"/>
</dbReference>
<evidence type="ECO:0000256" key="1">
    <source>
        <dbReference type="ARBA" id="ARBA00022679"/>
    </source>
</evidence>
<dbReference type="Pfam" id="PF13302">
    <property type="entry name" value="Acetyltransf_3"/>
    <property type="match status" value="1"/>
</dbReference>
<dbReference type="GO" id="GO:0008999">
    <property type="term" value="F:protein-N-terminal-alanine acetyltransferase activity"/>
    <property type="evidence" value="ECO:0007669"/>
    <property type="project" value="TreeGrafter"/>
</dbReference>
<feature type="domain" description="N-acetyltransferase" evidence="4">
    <location>
        <begin position="21"/>
        <end position="194"/>
    </location>
</feature>
<dbReference type="Gene3D" id="3.40.630.30">
    <property type="match status" value="1"/>
</dbReference>
<dbReference type="EMBL" id="SHLA01000001">
    <property type="protein sequence ID" value="RZU60901.1"/>
    <property type="molecule type" value="Genomic_DNA"/>
</dbReference>
<dbReference type="Proteomes" id="UP000292685">
    <property type="component" value="Unassembled WGS sequence"/>
</dbReference>
<keyword evidence="2" id="KW-0012">Acyltransferase</keyword>
<evidence type="ECO:0000313" key="5">
    <source>
        <dbReference type="EMBL" id="RZU60901.1"/>
    </source>
</evidence>
<evidence type="ECO:0000259" key="4">
    <source>
        <dbReference type="PROSITE" id="PS51186"/>
    </source>
</evidence>
<name>A0A4Q8AB75_9MICC</name>
<dbReference type="AlphaFoldDB" id="A0A4Q8AB75"/>
<dbReference type="InterPro" id="IPR051531">
    <property type="entry name" value="N-acetyltransferase"/>
</dbReference>
<sequence>MLLTMSRLAPWWPATLESGDILLRPLKVGDHAEWSAARRRNAEWLRRWEATQPDYGRAPSFREMVRGLNRQARAAQALPWVIAVRDPRAARPVIAGQVTVSAITWGSAKNCSIGYWIDSERAGQGIVPRAVAMAGDFCFGELGLHRIEINIRPENTPSLRVVEKLGFRDEGERRAFLHIDGQWADHRTFALTNEEVRDGFQARLEAFG</sequence>
<protein>
    <submittedName>
        <fullName evidence="5">Ribosomal-protein-alanine N-acetyltransferase</fullName>
    </submittedName>
</protein>
<reference evidence="5 6" key="1">
    <citation type="submission" date="2019-02" db="EMBL/GenBank/DDBJ databases">
        <title>Sequencing the genomes of 1000 actinobacteria strains.</title>
        <authorList>
            <person name="Klenk H.-P."/>
        </authorList>
    </citation>
    <scope>NUCLEOTIDE SEQUENCE [LARGE SCALE GENOMIC DNA]</scope>
    <source>
        <strain evidence="5 6">DSM 17364</strain>
    </source>
</reference>
<evidence type="ECO:0000313" key="6">
    <source>
        <dbReference type="Proteomes" id="UP000292685"/>
    </source>
</evidence>
<dbReference type="InterPro" id="IPR000182">
    <property type="entry name" value="GNAT_dom"/>
</dbReference>
<keyword evidence="6" id="KW-1185">Reference proteome</keyword>
<proteinExistence type="inferred from homology"/>
<comment type="caution">
    <text evidence="5">The sequence shown here is derived from an EMBL/GenBank/DDBJ whole genome shotgun (WGS) entry which is preliminary data.</text>
</comment>
<dbReference type="GO" id="GO:0005737">
    <property type="term" value="C:cytoplasm"/>
    <property type="evidence" value="ECO:0007669"/>
    <property type="project" value="TreeGrafter"/>
</dbReference>
<evidence type="ECO:0000256" key="2">
    <source>
        <dbReference type="ARBA" id="ARBA00023315"/>
    </source>
</evidence>
<comment type="similarity">
    <text evidence="3">Belongs to the acetyltransferase family. RimJ subfamily.</text>
</comment>
<organism evidence="5 6">
    <name type="scientific">Zhihengliuella halotolerans</name>
    <dbReference type="NCBI Taxonomy" id="370736"/>
    <lineage>
        <taxon>Bacteria</taxon>
        <taxon>Bacillati</taxon>
        <taxon>Actinomycetota</taxon>
        <taxon>Actinomycetes</taxon>
        <taxon>Micrococcales</taxon>
        <taxon>Micrococcaceae</taxon>
        <taxon>Zhihengliuella</taxon>
    </lineage>
</organism>
<evidence type="ECO:0000256" key="3">
    <source>
        <dbReference type="ARBA" id="ARBA00038502"/>
    </source>
</evidence>
<dbReference type="PROSITE" id="PS51186">
    <property type="entry name" value="GNAT"/>
    <property type="match status" value="1"/>
</dbReference>